<keyword evidence="2" id="KW-1185">Reference proteome</keyword>
<evidence type="ECO:0000313" key="1">
    <source>
        <dbReference type="EMBL" id="MPD00119.1"/>
    </source>
</evidence>
<dbReference type="Proteomes" id="UP000324222">
    <property type="component" value="Unassembled WGS sequence"/>
</dbReference>
<comment type="caution">
    <text evidence="1">The sequence shown here is derived from an EMBL/GenBank/DDBJ whole genome shotgun (WGS) entry which is preliminary data.</text>
</comment>
<organism evidence="1 2">
    <name type="scientific">Portunus trituberculatus</name>
    <name type="common">Swimming crab</name>
    <name type="synonym">Neptunus trituberculatus</name>
    <dbReference type="NCBI Taxonomy" id="210409"/>
    <lineage>
        <taxon>Eukaryota</taxon>
        <taxon>Metazoa</taxon>
        <taxon>Ecdysozoa</taxon>
        <taxon>Arthropoda</taxon>
        <taxon>Crustacea</taxon>
        <taxon>Multicrustacea</taxon>
        <taxon>Malacostraca</taxon>
        <taxon>Eumalacostraca</taxon>
        <taxon>Eucarida</taxon>
        <taxon>Decapoda</taxon>
        <taxon>Pleocyemata</taxon>
        <taxon>Brachyura</taxon>
        <taxon>Eubrachyura</taxon>
        <taxon>Portunoidea</taxon>
        <taxon>Portunidae</taxon>
        <taxon>Portuninae</taxon>
        <taxon>Portunus</taxon>
    </lineage>
</organism>
<dbReference type="AlphaFoldDB" id="A0A5B7K4J2"/>
<protein>
    <submittedName>
        <fullName evidence="1">Uncharacterized protein</fullName>
    </submittedName>
</protein>
<name>A0A5B7K4J2_PORTR</name>
<reference evidence="1 2" key="1">
    <citation type="submission" date="2019-05" db="EMBL/GenBank/DDBJ databases">
        <title>Another draft genome of Portunus trituberculatus and its Hox gene families provides insights of decapod evolution.</title>
        <authorList>
            <person name="Jeong J.-H."/>
            <person name="Song I."/>
            <person name="Kim S."/>
            <person name="Choi T."/>
            <person name="Kim D."/>
            <person name="Ryu S."/>
            <person name="Kim W."/>
        </authorList>
    </citation>
    <scope>NUCLEOTIDE SEQUENCE [LARGE SCALE GENOMIC DNA]</scope>
    <source>
        <tissue evidence="1">Muscle</tissue>
    </source>
</reference>
<dbReference type="EMBL" id="VSRR010121451">
    <property type="protein sequence ID" value="MPD00119.1"/>
    <property type="molecule type" value="Genomic_DNA"/>
</dbReference>
<sequence length="158" mass="18356">MMDMFYELYTNSRGQPVIISFMTLGYWLWLLPLTSTSRLSHFLWLLVCCHTHHGHQHALYIHNQFVSYYPFSSFFSGTQPCHGEVTYVFQWPLELKTDTDNIHGRSTESNHTKCAQPLKRPWSVWHGVGLTCDPDLHTLAIPTQPVDLNEGCQTFVLR</sequence>
<evidence type="ECO:0000313" key="2">
    <source>
        <dbReference type="Proteomes" id="UP000324222"/>
    </source>
</evidence>
<gene>
    <name evidence="1" type="ORF">E2C01_095570</name>
</gene>
<proteinExistence type="predicted"/>
<accession>A0A5B7K4J2</accession>